<dbReference type="SUPFAM" id="SSF52172">
    <property type="entry name" value="CheY-like"/>
    <property type="match status" value="1"/>
</dbReference>
<dbReference type="InterPro" id="IPR058245">
    <property type="entry name" value="NreC/VraR/RcsB-like_REC"/>
</dbReference>
<keyword evidence="1 2" id="KW-0597">Phosphoprotein</keyword>
<organism evidence="4 5">
    <name type="scientific">Streptomyces lannensis</name>
    <dbReference type="NCBI Taxonomy" id="766498"/>
    <lineage>
        <taxon>Bacteria</taxon>
        <taxon>Bacillati</taxon>
        <taxon>Actinomycetota</taxon>
        <taxon>Actinomycetes</taxon>
        <taxon>Kitasatosporales</taxon>
        <taxon>Streptomycetaceae</taxon>
        <taxon>Streptomyces</taxon>
    </lineage>
</organism>
<protein>
    <submittedName>
        <fullName evidence="4">Response regulator transcription factor</fullName>
    </submittedName>
</protein>
<dbReference type="InterPro" id="IPR001789">
    <property type="entry name" value="Sig_transdc_resp-reg_receiver"/>
</dbReference>
<reference evidence="5" key="1">
    <citation type="journal article" date="2019" name="Int. J. Syst. Evol. Microbiol.">
        <title>The Global Catalogue of Microorganisms (GCM) 10K type strain sequencing project: providing services to taxonomists for standard genome sequencing and annotation.</title>
        <authorList>
            <consortium name="The Broad Institute Genomics Platform"/>
            <consortium name="The Broad Institute Genome Sequencing Center for Infectious Disease"/>
            <person name="Wu L."/>
            <person name="Ma J."/>
        </authorList>
    </citation>
    <scope>NUCLEOTIDE SEQUENCE [LARGE SCALE GENOMIC DNA]</scope>
    <source>
        <strain evidence="5">JCM 16578</strain>
    </source>
</reference>
<evidence type="ECO:0000256" key="2">
    <source>
        <dbReference type="PROSITE-ProRule" id="PRU00169"/>
    </source>
</evidence>
<proteinExistence type="predicted"/>
<dbReference type="PANTHER" id="PTHR44591">
    <property type="entry name" value="STRESS RESPONSE REGULATOR PROTEIN 1"/>
    <property type="match status" value="1"/>
</dbReference>
<evidence type="ECO:0000313" key="4">
    <source>
        <dbReference type="EMBL" id="GAA3878908.1"/>
    </source>
</evidence>
<dbReference type="Pfam" id="PF00072">
    <property type="entry name" value="Response_reg"/>
    <property type="match status" value="1"/>
</dbReference>
<evidence type="ECO:0000256" key="1">
    <source>
        <dbReference type="ARBA" id="ARBA00022553"/>
    </source>
</evidence>
<evidence type="ECO:0000259" key="3">
    <source>
        <dbReference type="PROSITE" id="PS50110"/>
    </source>
</evidence>
<evidence type="ECO:0000313" key="5">
    <source>
        <dbReference type="Proteomes" id="UP001501563"/>
    </source>
</evidence>
<dbReference type="InterPro" id="IPR050595">
    <property type="entry name" value="Bact_response_regulator"/>
</dbReference>
<keyword evidence="5" id="KW-1185">Reference proteome</keyword>
<accession>A0ABP7KIG3</accession>
<gene>
    <name evidence="4" type="ORF">GCM10022207_51820</name>
</gene>
<dbReference type="CDD" id="cd17535">
    <property type="entry name" value="REC_NarL-like"/>
    <property type="match status" value="1"/>
</dbReference>
<dbReference type="SMART" id="SM00448">
    <property type="entry name" value="REC"/>
    <property type="match status" value="1"/>
</dbReference>
<dbReference type="PROSITE" id="PS50110">
    <property type="entry name" value="RESPONSE_REGULATORY"/>
    <property type="match status" value="1"/>
</dbReference>
<comment type="caution">
    <text evidence="4">The sequence shown here is derived from an EMBL/GenBank/DDBJ whole genome shotgun (WGS) entry which is preliminary data.</text>
</comment>
<dbReference type="PANTHER" id="PTHR44591:SF3">
    <property type="entry name" value="RESPONSE REGULATORY DOMAIN-CONTAINING PROTEIN"/>
    <property type="match status" value="1"/>
</dbReference>
<sequence length="135" mass="14414">MLRCMIVDDSPCFLKAARCLLESQGIAVVAVASDTAQALRQAERLKPEVALVDIDLGAESGLDLARRLQCETDPSPPRIILVSNHAEDDYADLIEESTVAGFIAKTGLSGDAIRALLVEEDEDPHGNSVIATPET</sequence>
<feature type="modified residue" description="4-aspartylphosphate" evidence="2">
    <location>
        <position position="53"/>
    </location>
</feature>
<feature type="domain" description="Response regulatory" evidence="3">
    <location>
        <begin position="3"/>
        <end position="120"/>
    </location>
</feature>
<name>A0ABP7KIG3_9ACTN</name>
<dbReference type="EMBL" id="BAAAZA010000015">
    <property type="protein sequence ID" value="GAA3878908.1"/>
    <property type="molecule type" value="Genomic_DNA"/>
</dbReference>
<dbReference type="Proteomes" id="UP001501563">
    <property type="component" value="Unassembled WGS sequence"/>
</dbReference>
<dbReference type="Gene3D" id="3.40.50.2300">
    <property type="match status" value="1"/>
</dbReference>
<dbReference type="InterPro" id="IPR011006">
    <property type="entry name" value="CheY-like_superfamily"/>
</dbReference>